<evidence type="ECO:0000256" key="7">
    <source>
        <dbReference type="SAM" id="Phobius"/>
    </source>
</evidence>
<dbReference type="RefSeq" id="WP_120740268.1">
    <property type="nucleotide sequence ID" value="NZ_CP032568.1"/>
</dbReference>
<evidence type="ECO:0000256" key="5">
    <source>
        <dbReference type="PROSITE-ProRule" id="PRU10141"/>
    </source>
</evidence>
<dbReference type="GO" id="GO:0004674">
    <property type="term" value="F:protein serine/threonine kinase activity"/>
    <property type="evidence" value="ECO:0007669"/>
    <property type="project" value="UniProtKB-KW"/>
</dbReference>
<dbReference type="InterPro" id="IPR017441">
    <property type="entry name" value="Protein_kinase_ATP_BS"/>
</dbReference>
<keyword evidence="1" id="KW-0808">Transferase</keyword>
<sequence>MTVKPLDPAESRVIGRYRVLGLLGSGGMGRVLLGIGPDGRFVAIKQIHQHLLGEHEYRARFRREVSASTRVSGAFTAPVVDFDVDSGNPWLASLFVVGLPLDKVVSEYGPLPVSAVKALAAGLAVALQDIHRLGLVHRDLKPANVMLTAEGPRVIDFGIAQLHENPSGLTETGSALGSPAYMSPEQASAEPITPASDVFSLGALLAMAATGQSPFAAPSMAYTLFNIVHTEPDLGQMAPELRYLIAPLLAKKPELRPTPSQLLDQIGWLPDGAAPWPAPVHAEIQRQFAALTALTANPDATVIVSGTGYQTAAIGTGFGLADVPGSDKAKSRRRTARRVGLAALAVLLLVAGAITWIRLSDKPAGPSAADSMLTKLRNADACLWLQQSMRSSVPPDSGWPSDVSTWTTDTYLGWECAASTAGQSLQVKPGATTDVLQGTGRSIDGVPILSYGGDGSFDCERGVDLSGSNQKWGIVVSMYKSANCDLAEKVLTRLVATRNAPPQRSDAVSLGRIDPCGLVSDKRLNDTVGPVAAKPTDVSAHTCHWHGTSEVKLQLNFEKANEVSTNAPIDLGNGITAIPHNHVVNTICALEYPYRSVGDKVELVSLELQSGGDGDDALYQTICTATKSIMQEIVGNLPRK</sequence>
<protein>
    <submittedName>
        <fullName evidence="9">Serine/threonine protein kinase</fullName>
    </submittedName>
</protein>
<dbReference type="PROSITE" id="PS50011">
    <property type="entry name" value="PROTEIN_KINASE_DOM"/>
    <property type="match status" value="1"/>
</dbReference>
<evidence type="ECO:0000313" key="9">
    <source>
        <dbReference type="EMBL" id="AYF76599.1"/>
    </source>
</evidence>
<dbReference type="SMART" id="SM00220">
    <property type="entry name" value="S_TKc"/>
    <property type="match status" value="1"/>
</dbReference>
<accession>A0A386ZJ24</accession>
<dbReference type="OrthoDB" id="9762169at2"/>
<dbReference type="CDD" id="cd14014">
    <property type="entry name" value="STKc_PknB_like"/>
    <property type="match status" value="1"/>
</dbReference>
<evidence type="ECO:0000256" key="3">
    <source>
        <dbReference type="ARBA" id="ARBA00022777"/>
    </source>
</evidence>
<evidence type="ECO:0000256" key="4">
    <source>
        <dbReference type="ARBA" id="ARBA00022840"/>
    </source>
</evidence>
<evidence type="ECO:0000256" key="2">
    <source>
        <dbReference type="ARBA" id="ARBA00022741"/>
    </source>
</evidence>
<keyword evidence="3 9" id="KW-0418">Kinase</keyword>
<dbReference type="PROSITE" id="PS00108">
    <property type="entry name" value="PROTEIN_KINASE_ST"/>
    <property type="match status" value="1"/>
</dbReference>
<keyword evidence="7" id="KW-0472">Membrane</keyword>
<keyword evidence="7" id="KW-1133">Transmembrane helix</keyword>
<dbReference type="SUPFAM" id="SSF56112">
    <property type="entry name" value="Protein kinase-like (PK-like)"/>
    <property type="match status" value="1"/>
</dbReference>
<dbReference type="EMBL" id="CP032568">
    <property type="protein sequence ID" value="AYF76599.1"/>
    <property type="molecule type" value="Genomic_DNA"/>
</dbReference>
<name>A0A386ZJ24_9NOCA</name>
<dbReference type="Gene3D" id="1.10.510.10">
    <property type="entry name" value="Transferase(Phosphotransferase) domain 1"/>
    <property type="match status" value="1"/>
</dbReference>
<reference evidence="9 10" key="1">
    <citation type="submission" date="2018-09" db="EMBL/GenBank/DDBJ databases">
        <title>Nocardia yunnanensis sp. nov., an actinomycete isolated from a soil sample.</title>
        <authorList>
            <person name="Zhang J."/>
        </authorList>
    </citation>
    <scope>NUCLEOTIDE SEQUENCE [LARGE SCALE GENOMIC DNA]</scope>
    <source>
        <strain evidence="9 10">CFHS0054</strain>
    </source>
</reference>
<keyword evidence="4 5" id="KW-0067">ATP-binding</keyword>
<keyword evidence="10" id="KW-1185">Reference proteome</keyword>
<keyword evidence="2 5" id="KW-0547">Nucleotide-binding</keyword>
<keyword evidence="9" id="KW-0723">Serine/threonine-protein kinase</keyword>
<dbReference type="PANTHER" id="PTHR43289">
    <property type="entry name" value="MITOGEN-ACTIVATED PROTEIN KINASE KINASE KINASE 20-RELATED"/>
    <property type="match status" value="1"/>
</dbReference>
<feature type="binding site" evidence="5">
    <location>
        <position position="45"/>
    </location>
    <ligand>
        <name>ATP</name>
        <dbReference type="ChEBI" id="CHEBI:30616"/>
    </ligand>
</feature>
<dbReference type="Proteomes" id="UP000267164">
    <property type="component" value="Chromosome"/>
</dbReference>
<dbReference type="InterPro" id="IPR011009">
    <property type="entry name" value="Kinase-like_dom_sf"/>
</dbReference>
<dbReference type="Gene3D" id="3.30.200.20">
    <property type="entry name" value="Phosphorylase Kinase, domain 1"/>
    <property type="match status" value="1"/>
</dbReference>
<evidence type="ECO:0000256" key="1">
    <source>
        <dbReference type="ARBA" id="ARBA00022679"/>
    </source>
</evidence>
<proteinExistence type="predicted"/>
<dbReference type="GO" id="GO:0005524">
    <property type="term" value="F:ATP binding"/>
    <property type="evidence" value="ECO:0007669"/>
    <property type="project" value="UniProtKB-UniRule"/>
</dbReference>
<dbReference type="InterPro" id="IPR000719">
    <property type="entry name" value="Prot_kinase_dom"/>
</dbReference>
<evidence type="ECO:0000256" key="6">
    <source>
        <dbReference type="SAM" id="MobiDB-lite"/>
    </source>
</evidence>
<organism evidence="9 10">
    <name type="scientific">Nocardia yunnanensis</name>
    <dbReference type="NCBI Taxonomy" id="2382165"/>
    <lineage>
        <taxon>Bacteria</taxon>
        <taxon>Bacillati</taxon>
        <taxon>Actinomycetota</taxon>
        <taxon>Actinomycetes</taxon>
        <taxon>Mycobacteriales</taxon>
        <taxon>Nocardiaceae</taxon>
        <taxon>Nocardia</taxon>
    </lineage>
</organism>
<gene>
    <name evidence="9" type="ORF">D7D52_25410</name>
</gene>
<dbReference type="AlphaFoldDB" id="A0A386ZJ24"/>
<dbReference type="InterPro" id="IPR008271">
    <property type="entry name" value="Ser/Thr_kinase_AS"/>
</dbReference>
<evidence type="ECO:0000313" key="10">
    <source>
        <dbReference type="Proteomes" id="UP000267164"/>
    </source>
</evidence>
<dbReference type="PANTHER" id="PTHR43289:SF34">
    <property type="entry name" value="SERINE_THREONINE-PROTEIN KINASE YBDM-RELATED"/>
    <property type="match status" value="1"/>
</dbReference>
<feature type="transmembrane region" description="Helical" evidence="7">
    <location>
        <begin position="339"/>
        <end position="359"/>
    </location>
</feature>
<evidence type="ECO:0000259" key="8">
    <source>
        <dbReference type="PROSITE" id="PS50011"/>
    </source>
</evidence>
<feature type="domain" description="Protein kinase" evidence="8">
    <location>
        <begin position="17"/>
        <end position="269"/>
    </location>
</feature>
<dbReference type="KEGG" id="nyu:D7D52_25410"/>
<dbReference type="Pfam" id="PF00069">
    <property type="entry name" value="Pkinase"/>
    <property type="match status" value="1"/>
</dbReference>
<keyword evidence="7" id="KW-0812">Transmembrane</keyword>
<dbReference type="PROSITE" id="PS00107">
    <property type="entry name" value="PROTEIN_KINASE_ATP"/>
    <property type="match status" value="1"/>
</dbReference>
<feature type="region of interest" description="Disordered" evidence="6">
    <location>
        <begin position="168"/>
        <end position="187"/>
    </location>
</feature>